<proteinExistence type="predicted"/>
<protein>
    <submittedName>
        <fullName evidence="1">Uncharacterized protein</fullName>
    </submittedName>
</protein>
<reference evidence="1 2" key="2">
    <citation type="journal article" date="2022" name="Mol. Ecol. Resour.">
        <title>The genomes of chicory, endive, great burdock and yacon provide insights into Asteraceae paleo-polyploidization history and plant inulin production.</title>
        <authorList>
            <person name="Fan W."/>
            <person name="Wang S."/>
            <person name="Wang H."/>
            <person name="Wang A."/>
            <person name="Jiang F."/>
            <person name="Liu H."/>
            <person name="Zhao H."/>
            <person name="Xu D."/>
            <person name="Zhang Y."/>
        </authorList>
    </citation>
    <scope>NUCLEOTIDE SEQUENCE [LARGE SCALE GENOMIC DNA]</scope>
    <source>
        <strain evidence="2">cv. Punajuju</strain>
        <tissue evidence="1">Leaves</tissue>
    </source>
</reference>
<organism evidence="1 2">
    <name type="scientific">Cichorium intybus</name>
    <name type="common">Chicory</name>
    <dbReference type="NCBI Taxonomy" id="13427"/>
    <lineage>
        <taxon>Eukaryota</taxon>
        <taxon>Viridiplantae</taxon>
        <taxon>Streptophyta</taxon>
        <taxon>Embryophyta</taxon>
        <taxon>Tracheophyta</taxon>
        <taxon>Spermatophyta</taxon>
        <taxon>Magnoliopsida</taxon>
        <taxon>eudicotyledons</taxon>
        <taxon>Gunneridae</taxon>
        <taxon>Pentapetalae</taxon>
        <taxon>asterids</taxon>
        <taxon>campanulids</taxon>
        <taxon>Asterales</taxon>
        <taxon>Asteraceae</taxon>
        <taxon>Cichorioideae</taxon>
        <taxon>Cichorieae</taxon>
        <taxon>Cichoriinae</taxon>
        <taxon>Cichorium</taxon>
    </lineage>
</organism>
<dbReference type="Proteomes" id="UP001055811">
    <property type="component" value="Linkage Group LG06"/>
</dbReference>
<comment type="caution">
    <text evidence="1">The sequence shown here is derived from an EMBL/GenBank/DDBJ whole genome shotgun (WGS) entry which is preliminary data.</text>
</comment>
<sequence>MFLISHRYSAPIASITTRVFQMGHEKSQVGRFFPLPETLNQVPMQCRSTESCLDENEAFFTTADSAIGLLPESTKPIPGWNGIEYKAAFPMQKPAGASFYPPDMDKMVKFVHVYKWQSCKLLQVVRTRAEHGVPLVKY</sequence>
<evidence type="ECO:0000313" key="1">
    <source>
        <dbReference type="EMBL" id="KAI3721869.1"/>
    </source>
</evidence>
<dbReference type="EMBL" id="CM042014">
    <property type="protein sequence ID" value="KAI3721869.1"/>
    <property type="molecule type" value="Genomic_DNA"/>
</dbReference>
<evidence type="ECO:0000313" key="2">
    <source>
        <dbReference type="Proteomes" id="UP001055811"/>
    </source>
</evidence>
<gene>
    <name evidence="1" type="ORF">L2E82_32888</name>
</gene>
<accession>A0ACB9BIJ9</accession>
<keyword evidence="2" id="KW-1185">Reference proteome</keyword>
<reference evidence="2" key="1">
    <citation type="journal article" date="2022" name="Mol. Ecol. Resour.">
        <title>The genomes of chicory, endive, great burdock and yacon provide insights into Asteraceae palaeo-polyploidization history and plant inulin production.</title>
        <authorList>
            <person name="Fan W."/>
            <person name="Wang S."/>
            <person name="Wang H."/>
            <person name="Wang A."/>
            <person name="Jiang F."/>
            <person name="Liu H."/>
            <person name="Zhao H."/>
            <person name="Xu D."/>
            <person name="Zhang Y."/>
        </authorList>
    </citation>
    <scope>NUCLEOTIDE SEQUENCE [LARGE SCALE GENOMIC DNA]</scope>
    <source>
        <strain evidence="2">cv. Punajuju</strain>
    </source>
</reference>
<name>A0ACB9BIJ9_CICIN</name>